<comment type="caution">
    <text evidence="1">The sequence shown here is derived from an EMBL/GenBank/DDBJ whole genome shotgun (WGS) entry which is preliminary data.</text>
</comment>
<accession>A0ABN7UL05</accession>
<reference evidence="1 2" key="1">
    <citation type="submission" date="2021-06" db="EMBL/GenBank/DDBJ databases">
        <authorList>
            <person name="Kallberg Y."/>
            <person name="Tangrot J."/>
            <person name="Rosling A."/>
        </authorList>
    </citation>
    <scope>NUCLEOTIDE SEQUENCE [LARGE SCALE GENOMIC DNA]</scope>
    <source>
        <strain evidence="1 2">120-4 pot B 10/14</strain>
    </source>
</reference>
<dbReference type="EMBL" id="CAJVQB010003650">
    <property type="protein sequence ID" value="CAG8614066.1"/>
    <property type="molecule type" value="Genomic_DNA"/>
</dbReference>
<feature type="non-terminal residue" evidence="1">
    <location>
        <position position="397"/>
    </location>
</feature>
<evidence type="ECO:0000313" key="2">
    <source>
        <dbReference type="Proteomes" id="UP000789901"/>
    </source>
</evidence>
<evidence type="ECO:0000313" key="1">
    <source>
        <dbReference type="EMBL" id="CAG8614066.1"/>
    </source>
</evidence>
<sequence length="397" mass="46628">MGIIKKKKAITMDSGCKMALSNEQRTEQFRKKENQEEEYSQLKIGTHNINEIKLNEQKLIDLAEYKKKEGKERKKDELIEDQLEEAVNAKWDEISRAIMQATNKNIPYIKVKKMKAHFKKTMPKLEIYKEISCQLANEEIESELQSEYNSQIFLLNMKYETKIPLLKHNWKNKEKRLGKIHKKGKVWAEVEVSDLCKVPDENSNYRSKQLEGSSKRLHILYKALGDVTNITGKGKVNASNKLECLEDIVEIREVKRIKKYKYCEIVVKSWENHLIELIISNEYYRNKLVKYLIENIELENESFTFYINGLLPIQATNEINRITQNTQKQTKSAYILLYQIAKEIFEMIWKPRCTLIAPSNPSRILNEEAVEEDTATNIYSTFKTLAQLYNAQLSERI</sequence>
<keyword evidence="2" id="KW-1185">Reference proteome</keyword>
<gene>
    <name evidence="1" type="ORF">GMARGA_LOCUS7503</name>
</gene>
<proteinExistence type="predicted"/>
<dbReference type="Proteomes" id="UP000789901">
    <property type="component" value="Unassembled WGS sequence"/>
</dbReference>
<name>A0ABN7UL05_GIGMA</name>
<protein>
    <submittedName>
        <fullName evidence="1">1628_t:CDS:1</fullName>
    </submittedName>
</protein>
<organism evidence="1 2">
    <name type="scientific">Gigaspora margarita</name>
    <dbReference type="NCBI Taxonomy" id="4874"/>
    <lineage>
        <taxon>Eukaryota</taxon>
        <taxon>Fungi</taxon>
        <taxon>Fungi incertae sedis</taxon>
        <taxon>Mucoromycota</taxon>
        <taxon>Glomeromycotina</taxon>
        <taxon>Glomeromycetes</taxon>
        <taxon>Diversisporales</taxon>
        <taxon>Gigasporaceae</taxon>
        <taxon>Gigaspora</taxon>
    </lineage>
</organism>